<accession>A0ABS4CZ92</accession>
<evidence type="ECO:0000256" key="5">
    <source>
        <dbReference type="ARBA" id="ARBA00023136"/>
    </source>
</evidence>
<evidence type="ECO:0000256" key="6">
    <source>
        <dbReference type="SAM" id="Phobius"/>
    </source>
</evidence>
<keyword evidence="8" id="KW-1185">Reference proteome</keyword>
<comment type="subcellular location">
    <subcellularLocation>
        <location evidence="1">Membrane</location>
        <topology evidence="1">Multi-pass membrane protein</topology>
    </subcellularLocation>
</comment>
<evidence type="ECO:0000313" key="7">
    <source>
        <dbReference type="EMBL" id="MBP1082684.1"/>
    </source>
</evidence>
<feature type="transmembrane region" description="Helical" evidence="6">
    <location>
        <begin position="134"/>
        <end position="160"/>
    </location>
</feature>
<dbReference type="Pfam" id="PF03741">
    <property type="entry name" value="TerC"/>
    <property type="match status" value="1"/>
</dbReference>
<evidence type="ECO:0000313" key="8">
    <source>
        <dbReference type="Proteomes" id="UP000674416"/>
    </source>
</evidence>
<dbReference type="PANTHER" id="PTHR30238">
    <property type="entry name" value="MEMBRANE BOUND PREDICTED REDOX MODULATOR"/>
    <property type="match status" value="1"/>
</dbReference>
<evidence type="ECO:0000256" key="1">
    <source>
        <dbReference type="ARBA" id="ARBA00004141"/>
    </source>
</evidence>
<dbReference type="NCBIfam" id="TIGR03716">
    <property type="entry name" value="R_switched_YkoY"/>
    <property type="match status" value="1"/>
</dbReference>
<proteinExistence type="inferred from homology"/>
<dbReference type="InterPro" id="IPR005496">
    <property type="entry name" value="Integral_membrane_TerC"/>
</dbReference>
<organism evidence="7 8">
    <name type="scientific">Bacillus capparidis</name>
    <dbReference type="NCBI Taxonomy" id="1840411"/>
    <lineage>
        <taxon>Bacteria</taxon>
        <taxon>Bacillati</taxon>
        <taxon>Bacillota</taxon>
        <taxon>Bacilli</taxon>
        <taxon>Bacillales</taxon>
        <taxon>Bacillaceae</taxon>
        <taxon>Bacillus</taxon>
    </lineage>
</organism>
<feature type="transmembrane region" description="Helical" evidence="6">
    <location>
        <begin position="225"/>
        <end position="243"/>
    </location>
</feature>
<dbReference type="EMBL" id="JAFDST010000003">
    <property type="protein sequence ID" value="MBP1082684.1"/>
    <property type="molecule type" value="Genomic_DNA"/>
</dbReference>
<feature type="transmembrane region" description="Helical" evidence="6">
    <location>
        <begin position="68"/>
        <end position="88"/>
    </location>
</feature>
<feature type="transmembrane region" description="Helical" evidence="6">
    <location>
        <begin position="94"/>
        <end position="113"/>
    </location>
</feature>
<feature type="transmembrane region" description="Helical" evidence="6">
    <location>
        <begin position="166"/>
        <end position="188"/>
    </location>
</feature>
<keyword evidence="3 6" id="KW-0812">Transmembrane</keyword>
<comment type="caution">
    <text evidence="7">The sequence shown here is derived from an EMBL/GenBank/DDBJ whole genome shotgun (WGS) entry which is preliminary data.</text>
</comment>
<evidence type="ECO:0000256" key="4">
    <source>
        <dbReference type="ARBA" id="ARBA00022989"/>
    </source>
</evidence>
<dbReference type="Proteomes" id="UP000674416">
    <property type="component" value="Unassembled WGS sequence"/>
</dbReference>
<keyword evidence="4 6" id="KW-1133">Transmembrane helix</keyword>
<evidence type="ECO:0000256" key="3">
    <source>
        <dbReference type="ARBA" id="ARBA00022692"/>
    </source>
</evidence>
<evidence type="ECO:0000256" key="2">
    <source>
        <dbReference type="ARBA" id="ARBA00007511"/>
    </source>
</evidence>
<dbReference type="PANTHER" id="PTHR30238:SF6">
    <property type="entry name" value="TERC-LIKE PROTEIN"/>
    <property type="match status" value="1"/>
</dbReference>
<dbReference type="InterPro" id="IPR022493">
    <property type="entry name" value="CHP03716_TM_YkoY"/>
</dbReference>
<keyword evidence="5 6" id="KW-0472">Membrane</keyword>
<gene>
    <name evidence="7" type="ORF">JOC74_003187</name>
</gene>
<reference evidence="7 8" key="1">
    <citation type="submission" date="2021-01" db="EMBL/GenBank/DDBJ databases">
        <title>Genomic Encyclopedia of Type Strains, Phase IV (KMG-IV): sequencing the most valuable type-strain genomes for metagenomic binning, comparative biology and taxonomic classification.</title>
        <authorList>
            <person name="Goeker M."/>
        </authorList>
    </citation>
    <scope>NUCLEOTIDE SEQUENCE [LARGE SCALE GENOMIC DNA]</scope>
    <source>
        <strain evidence="7 8">DSM 103394</strain>
    </source>
</reference>
<feature type="transmembrane region" description="Helical" evidence="6">
    <location>
        <begin position="30"/>
        <end position="56"/>
    </location>
</feature>
<feature type="transmembrane region" description="Helical" evidence="6">
    <location>
        <begin position="200"/>
        <end position="219"/>
    </location>
</feature>
<protein>
    <submittedName>
        <fullName evidence="7">YkoY family integral membrane protein</fullName>
    </submittedName>
</protein>
<comment type="similarity">
    <text evidence="2">Belongs to the TerC family.</text>
</comment>
<sequence length="260" mass="29499">MEEFFSSLLSTYASFFDWQMWWEEVITDPVAWGLIGTLVIMEGLLSADNALVLAVMVKHLPEKQRKKALTYGLLGAYIFRFLFIGIGVYLVNFWWIKLLGAGYLAWLVIKHFWLGEKDDEAKGMKKDSWLVRVFGVFWATVIAVEIMDIAFSIDSILAAFAISNKVWVLLLGGMIGILMMRTVAKLFLVLIDKIPELEGTAFILIGLIAIKMALTIVHVEIPHEIFFLIIISAFVVTFIIHNINKKKHQGEEQAAASREE</sequence>
<name>A0ABS4CZ92_9BACI</name>